<evidence type="ECO:0000256" key="1">
    <source>
        <dbReference type="SAM" id="Coils"/>
    </source>
</evidence>
<accession>A0AAJ0BC22</accession>
<dbReference type="InterPro" id="IPR027417">
    <property type="entry name" value="P-loop_NTPase"/>
</dbReference>
<comment type="caution">
    <text evidence="3">The sequence shown here is derived from an EMBL/GenBank/DDBJ whole genome shotgun (WGS) entry which is preliminary data.</text>
</comment>
<dbReference type="AlphaFoldDB" id="A0AAJ0BC22"/>
<evidence type="ECO:0000313" key="3">
    <source>
        <dbReference type="EMBL" id="KAK1755528.1"/>
    </source>
</evidence>
<sequence length="321" mass="36864">MDPVHPPASSPRKERRILIALCGVTGAGKTTFVAKASGRKDLKIGYDVDPCTQEPQMVEFKLECKKDDNDPSDEREIVLIDTPGFDDDTRSDVEILELIAAWMAKRDMMKEQLLDGLIFLHPITHNRVGGSEWNRTRLLEKILGRHAYKRVIIATTMWDDLSNPEAAEKRVEGRTRAGGVWYEMKSKGAQVLKHKNNAQSAHSIIRNIVYKADKYGKMEPLLHTELKKYKGRVVRTSAGKELRRQLEEAIDQIRKDLDALEENCPKVDEDTSKRANPEYVAWRKEVRELEKRLHLKEQQLKRLNGLTVRIIKRLLSTLFGM</sequence>
<organism evidence="3 4">
    <name type="scientific">Echria macrotheca</name>
    <dbReference type="NCBI Taxonomy" id="438768"/>
    <lineage>
        <taxon>Eukaryota</taxon>
        <taxon>Fungi</taxon>
        <taxon>Dikarya</taxon>
        <taxon>Ascomycota</taxon>
        <taxon>Pezizomycotina</taxon>
        <taxon>Sordariomycetes</taxon>
        <taxon>Sordariomycetidae</taxon>
        <taxon>Sordariales</taxon>
        <taxon>Schizotheciaceae</taxon>
        <taxon>Echria</taxon>
    </lineage>
</organism>
<protein>
    <submittedName>
        <fullName evidence="3">GTP-binding protein A</fullName>
    </submittedName>
</protein>
<dbReference type="Pfam" id="PF01926">
    <property type="entry name" value="MMR_HSR1"/>
    <property type="match status" value="1"/>
</dbReference>
<reference evidence="3" key="1">
    <citation type="submission" date="2023-06" db="EMBL/GenBank/DDBJ databases">
        <title>Genome-scale phylogeny and comparative genomics of the fungal order Sordariales.</title>
        <authorList>
            <consortium name="Lawrence Berkeley National Laboratory"/>
            <person name="Hensen N."/>
            <person name="Bonometti L."/>
            <person name="Westerberg I."/>
            <person name="Brannstrom I.O."/>
            <person name="Guillou S."/>
            <person name="Cros-Aarteil S."/>
            <person name="Calhoun S."/>
            <person name="Haridas S."/>
            <person name="Kuo A."/>
            <person name="Mondo S."/>
            <person name="Pangilinan J."/>
            <person name="Riley R."/>
            <person name="Labutti K."/>
            <person name="Andreopoulos B."/>
            <person name="Lipzen A."/>
            <person name="Chen C."/>
            <person name="Yanf M."/>
            <person name="Daum C."/>
            <person name="Ng V."/>
            <person name="Clum A."/>
            <person name="Steindorff A."/>
            <person name="Ohm R."/>
            <person name="Martin F."/>
            <person name="Silar P."/>
            <person name="Natvig D."/>
            <person name="Lalanne C."/>
            <person name="Gautier V."/>
            <person name="Ament-Velasquez S.L."/>
            <person name="Kruys A."/>
            <person name="Hutchinson M.I."/>
            <person name="Powell A.J."/>
            <person name="Barry K."/>
            <person name="Miller A.N."/>
            <person name="Grigoriev I.V."/>
            <person name="Debuchy R."/>
            <person name="Gladieux P."/>
            <person name="Thoren M.H."/>
            <person name="Johannesson H."/>
        </authorList>
    </citation>
    <scope>NUCLEOTIDE SEQUENCE</scope>
    <source>
        <strain evidence="3">PSN4</strain>
    </source>
</reference>
<dbReference type="EMBL" id="MU839833">
    <property type="protein sequence ID" value="KAK1755528.1"/>
    <property type="molecule type" value="Genomic_DNA"/>
</dbReference>
<feature type="domain" description="G" evidence="2">
    <location>
        <begin position="19"/>
        <end position="122"/>
    </location>
</feature>
<evidence type="ECO:0000259" key="2">
    <source>
        <dbReference type="Pfam" id="PF01926"/>
    </source>
</evidence>
<name>A0AAJ0BC22_9PEZI</name>
<keyword evidence="1" id="KW-0175">Coiled coil</keyword>
<dbReference type="Gene3D" id="3.40.50.300">
    <property type="entry name" value="P-loop containing nucleotide triphosphate hydrolases"/>
    <property type="match status" value="1"/>
</dbReference>
<feature type="coiled-coil region" evidence="1">
    <location>
        <begin position="243"/>
        <end position="306"/>
    </location>
</feature>
<dbReference type="InterPro" id="IPR006073">
    <property type="entry name" value="GTP-bd"/>
</dbReference>
<dbReference type="SUPFAM" id="SSF52540">
    <property type="entry name" value="P-loop containing nucleoside triphosphate hydrolases"/>
    <property type="match status" value="1"/>
</dbReference>
<gene>
    <name evidence="3" type="ORF">QBC47DRAFT_422753</name>
</gene>
<proteinExistence type="predicted"/>
<evidence type="ECO:0000313" key="4">
    <source>
        <dbReference type="Proteomes" id="UP001239445"/>
    </source>
</evidence>
<dbReference type="Proteomes" id="UP001239445">
    <property type="component" value="Unassembled WGS sequence"/>
</dbReference>
<dbReference type="GO" id="GO:0005525">
    <property type="term" value="F:GTP binding"/>
    <property type="evidence" value="ECO:0007669"/>
    <property type="project" value="InterPro"/>
</dbReference>
<keyword evidence="4" id="KW-1185">Reference proteome</keyword>